<keyword evidence="25" id="KW-1185">Reference proteome</keyword>
<evidence type="ECO:0000256" key="14">
    <source>
        <dbReference type="ARBA" id="ARBA00022723"/>
    </source>
</evidence>
<proteinExistence type="inferred from homology"/>
<comment type="catalytic activity">
    <reaction evidence="20">
        <text>L-methionine + ATP + H2O = S-adenosyl-L-methionine + phosphate + diphosphate</text>
        <dbReference type="Rhea" id="RHEA:21080"/>
        <dbReference type="ChEBI" id="CHEBI:15377"/>
        <dbReference type="ChEBI" id="CHEBI:30616"/>
        <dbReference type="ChEBI" id="CHEBI:33019"/>
        <dbReference type="ChEBI" id="CHEBI:43474"/>
        <dbReference type="ChEBI" id="CHEBI:57844"/>
        <dbReference type="ChEBI" id="CHEBI:59789"/>
        <dbReference type="EC" id="2.5.1.6"/>
    </reaction>
</comment>
<evidence type="ECO:0000259" key="23">
    <source>
        <dbReference type="Pfam" id="PF02773"/>
    </source>
</evidence>
<dbReference type="GO" id="GO:0006556">
    <property type="term" value="P:S-adenosylmethionine biosynthetic process"/>
    <property type="evidence" value="ECO:0007669"/>
    <property type="project" value="UniProtKB-UniPathway"/>
</dbReference>
<evidence type="ECO:0000256" key="20">
    <source>
        <dbReference type="ARBA" id="ARBA00048344"/>
    </source>
</evidence>
<comment type="caution">
    <text evidence="24">The sequence shown here is derived from an EMBL/GenBank/DDBJ whole genome shotgun (WGS) entry which is preliminary data.</text>
</comment>
<evidence type="ECO:0000256" key="10">
    <source>
        <dbReference type="ARBA" id="ARBA00012828"/>
    </source>
</evidence>
<dbReference type="GO" id="GO:0046872">
    <property type="term" value="F:metal ion binding"/>
    <property type="evidence" value="ECO:0007669"/>
    <property type="project" value="UniProtKB-KW"/>
</dbReference>
<evidence type="ECO:0000256" key="9">
    <source>
        <dbReference type="ARBA" id="ARBA00011881"/>
    </source>
</evidence>
<dbReference type="Proteomes" id="UP000585474">
    <property type="component" value="Unassembled WGS sequence"/>
</dbReference>
<keyword evidence="11" id="KW-0963">Cytoplasm</keyword>
<comment type="cofactor">
    <cofactor evidence="1">
        <name>Mn(2+)</name>
        <dbReference type="ChEBI" id="CHEBI:29035"/>
    </cofactor>
</comment>
<keyword evidence="17" id="KW-0460">Magnesium</keyword>
<dbReference type="InterPro" id="IPR022628">
    <property type="entry name" value="S-AdoMet_synt_N"/>
</dbReference>
<evidence type="ECO:0000256" key="13">
    <source>
        <dbReference type="ARBA" id="ARBA00022679"/>
    </source>
</evidence>
<evidence type="ECO:0000256" key="12">
    <source>
        <dbReference type="ARBA" id="ARBA00022563"/>
    </source>
</evidence>
<dbReference type="SUPFAM" id="SSF55973">
    <property type="entry name" value="S-adenosylmethionine synthetase"/>
    <property type="match status" value="3"/>
</dbReference>
<gene>
    <name evidence="24" type="ORF">Acr_06g0010410</name>
</gene>
<evidence type="ECO:0000256" key="19">
    <source>
        <dbReference type="ARBA" id="ARBA00023285"/>
    </source>
</evidence>
<evidence type="ECO:0000256" key="7">
    <source>
        <dbReference type="ARBA" id="ARBA00005224"/>
    </source>
</evidence>
<comment type="function">
    <text evidence="5">Catalyzes the formation of S-adenosylmethionine from methionine and ATP. The reaction comprises two steps that are both catalyzed by the same enzyme: formation of S-adenosylmethionine (AdoMet) and triphosphate, and subsequent hydrolysis of the triphosphate.</text>
</comment>
<feature type="domain" description="S-adenosylmethionine synthetase central" evidence="22">
    <location>
        <begin position="403"/>
        <end position="476"/>
    </location>
</feature>
<dbReference type="InterPro" id="IPR002133">
    <property type="entry name" value="S-AdoMet_synthetase"/>
</dbReference>
<feature type="domain" description="S-adenosylmethionine synthetase C-terminal" evidence="23">
    <location>
        <begin position="478"/>
        <end position="517"/>
    </location>
</feature>
<dbReference type="InterPro" id="IPR022636">
    <property type="entry name" value="S-AdoMet_synthetase_sfam"/>
</dbReference>
<evidence type="ECO:0000256" key="8">
    <source>
        <dbReference type="ARBA" id="ARBA00009685"/>
    </source>
</evidence>
<keyword evidence="14" id="KW-0479">Metal-binding</keyword>
<accession>A0A7J0ERJ4</accession>
<dbReference type="PROSITE" id="PS00376">
    <property type="entry name" value="ADOMET_SYNTHASE_1"/>
    <property type="match status" value="1"/>
</dbReference>
<name>A0A7J0ERJ4_9ERIC</name>
<comment type="cofactor">
    <cofactor evidence="4">
        <name>K(+)</name>
        <dbReference type="ChEBI" id="CHEBI:29103"/>
    </cofactor>
</comment>
<evidence type="ECO:0000313" key="25">
    <source>
        <dbReference type="Proteomes" id="UP000585474"/>
    </source>
</evidence>
<comment type="similarity">
    <text evidence="8">Belongs to the AdoMet synthase family.</text>
</comment>
<dbReference type="OrthoDB" id="5852090at2759"/>
<dbReference type="EC" id="2.5.1.6" evidence="10"/>
<feature type="domain" description="S-adenosylmethionine synthetase central" evidence="22">
    <location>
        <begin position="381"/>
        <end position="402"/>
    </location>
</feature>
<dbReference type="Gene3D" id="3.30.300.10">
    <property type="match status" value="4"/>
</dbReference>
<dbReference type="Pfam" id="PF02773">
    <property type="entry name" value="S-AdoMet_synt_C"/>
    <property type="match status" value="1"/>
</dbReference>
<dbReference type="Pfam" id="PF00438">
    <property type="entry name" value="S-AdoMet_synt_N"/>
    <property type="match status" value="1"/>
</dbReference>
<evidence type="ECO:0000256" key="16">
    <source>
        <dbReference type="ARBA" id="ARBA00022840"/>
    </source>
</evidence>
<evidence type="ECO:0000256" key="1">
    <source>
        <dbReference type="ARBA" id="ARBA00001936"/>
    </source>
</evidence>
<dbReference type="InterPro" id="IPR022631">
    <property type="entry name" value="ADOMET_SYNTHASE_CS"/>
</dbReference>
<dbReference type="InterPro" id="IPR022629">
    <property type="entry name" value="S-AdoMet_synt_central"/>
</dbReference>
<evidence type="ECO:0000256" key="15">
    <source>
        <dbReference type="ARBA" id="ARBA00022741"/>
    </source>
</evidence>
<evidence type="ECO:0000256" key="18">
    <source>
        <dbReference type="ARBA" id="ARBA00022958"/>
    </source>
</evidence>
<dbReference type="PANTHER" id="PTHR11964">
    <property type="entry name" value="S-ADENOSYLMETHIONINE SYNTHETASE"/>
    <property type="match status" value="1"/>
</dbReference>
<dbReference type="GO" id="GO:0005524">
    <property type="term" value="F:ATP binding"/>
    <property type="evidence" value="ECO:0007669"/>
    <property type="project" value="UniProtKB-KW"/>
</dbReference>
<dbReference type="FunFam" id="3.30.300.10:FF:000003">
    <property type="entry name" value="S-adenosylmethionine synthase"/>
    <property type="match status" value="1"/>
</dbReference>
<organism evidence="24 25">
    <name type="scientific">Actinidia rufa</name>
    <dbReference type="NCBI Taxonomy" id="165716"/>
    <lineage>
        <taxon>Eukaryota</taxon>
        <taxon>Viridiplantae</taxon>
        <taxon>Streptophyta</taxon>
        <taxon>Embryophyta</taxon>
        <taxon>Tracheophyta</taxon>
        <taxon>Spermatophyta</taxon>
        <taxon>Magnoliopsida</taxon>
        <taxon>eudicotyledons</taxon>
        <taxon>Gunneridae</taxon>
        <taxon>Pentapetalae</taxon>
        <taxon>asterids</taxon>
        <taxon>Ericales</taxon>
        <taxon>Actinidiaceae</taxon>
        <taxon>Actinidia</taxon>
    </lineage>
</organism>
<dbReference type="Pfam" id="PF02772">
    <property type="entry name" value="S-AdoMet_synt_M"/>
    <property type="match status" value="2"/>
</dbReference>
<dbReference type="GO" id="GO:0005737">
    <property type="term" value="C:cytoplasm"/>
    <property type="evidence" value="ECO:0007669"/>
    <property type="project" value="UniProtKB-SubCell"/>
</dbReference>
<comment type="pathway">
    <text evidence="7">Amino-acid biosynthesis; S-adenosyl-L-methionine biosynthesis; S-adenosyl-L-methionine from L-methionine: step 1/1.</text>
</comment>
<evidence type="ECO:0000256" key="17">
    <source>
        <dbReference type="ARBA" id="ARBA00022842"/>
    </source>
</evidence>
<evidence type="ECO:0000256" key="4">
    <source>
        <dbReference type="ARBA" id="ARBA00001958"/>
    </source>
</evidence>
<dbReference type="EMBL" id="BJWL01000006">
    <property type="protein sequence ID" value="GFY89101.1"/>
    <property type="molecule type" value="Genomic_DNA"/>
</dbReference>
<dbReference type="InterPro" id="IPR022630">
    <property type="entry name" value="S-AdoMet_synt_C"/>
</dbReference>
<evidence type="ECO:0000256" key="11">
    <source>
        <dbReference type="ARBA" id="ARBA00022490"/>
    </source>
</evidence>
<keyword evidence="15" id="KW-0547">Nucleotide-binding</keyword>
<evidence type="ECO:0000256" key="2">
    <source>
        <dbReference type="ARBA" id="ARBA00001941"/>
    </source>
</evidence>
<comment type="subunit">
    <text evidence="9">Homotetramer.</text>
</comment>
<evidence type="ECO:0000259" key="22">
    <source>
        <dbReference type="Pfam" id="PF02772"/>
    </source>
</evidence>
<dbReference type="GO" id="GO:0004478">
    <property type="term" value="F:methionine adenosyltransferase activity"/>
    <property type="evidence" value="ECO:0007669"/>
    <property type="project" value="UniProtKB-EC"/>
</dbReference>
<keyword evidence="16" id="KW-0067">ATP-binding</keyword>
<dbReference type="GO" id="GO:0006730">
    <property type="term" value="P:one-carbon metabolic process"/>
    <property type="evidence" value="ECO:0007669"/>
    <property type="project" value="UniProtKB-KW"/>
</dbReference>
<evidence type="ECO:0000256" key="6">
    <source>
        <dbReference type="ARBA" id="ARBA00004496"/>
    </source>
</evidence>
<feature type="domain" description="S-adenosylmethionine synthetase N-terminal" evidence="21">
    <location>
        <begin position="321"/>
        <end position="378"/>
    </location>
</feature>
<keyword evidence="12" id="KW-0554">One-carbon metabolism</keyword>
<keyword evidence="13" id="KW-0808">Transferase</keyword>
<evidence type="ECO:0000256" key="5">
    <source>
        <dbReference type="ARBA" id="ARBA00003583"/>
    </source>
</evidence>
<dbReference type="UniPathway" id="UPA00315">
    <property type="reaction ID" value="UER00080"/>
</dbReference>
<dbReference type="AlphaFoldDB" id="A0A7J0ERJ4"/>
<protein>
    <recommendedName>
        <fullName evidence="10">methionine adenosyltransferase</fullName>
        <ecNumber evidence="10">2.5.1.6</ecNumber>
    </recommendedName>
</protein>
<evidence type="ECO:0000259" key="21">
    <source>
        <dbReference type="Pfam" id="PF00438"/>
    </source>
</evidence>
<comment type="cofactor">
    <cofactor evidence="2">
        <name>Co(2+)</name>
        <dbReference type="ChEBI" id="CHEBI:48828"/>
    </cofactor>
</comment>
<evidence type="ECO:0000256" key="3">
    <source>
        <dbReference type="ARBA" id="ARBA00001946"/>
    </source>
</evidence>
<comment type="subcellular location">
    <subcellularLocation>
        <location evidence="6">Cytoplasm</location>
    </subcellularLocation>
</comment>
<keyword evidence="19" id="KW-0170">Cobalt</keyword>
<sequence>MVKSFRNHDLAGPFRVAENALHITSSEQPWSDIRLLYESRWSIGSVFPSYIPSWAGSLNFDEIRALNILSVNGGSVCLISVSTVTGAPTPVLMASSRASKSRIFCEVDLSRALAWSPLRGLLPLLNRVGVLLDSEELFSRKEELGAWRLPRPTWSALIFLERFPERFEWRDRSTSGMSGAAGSGGLAAARSCIRRPLFSFIILIYSAISCISRWRPYRSGAWAGSAIGWDLLPGGLLALGLGRLRLRRILVEMESLEMEILSILPRPRARRRQYFGSGRTDEYSDGDSGELSGDDLARFHGLVLPWSRGFGDGVWRSTCGDGTSKVACEICTKTNMVMVFGEITTKGNIDYEKIVRDTCRNIGFVSNDVGLDADNCKRPEEIGAGDQGHMFGYAIDETPELMLPDGKTQVTIEYYNENDAMVAIRVHTVLISTQHDETVTNNEIAVDLKEHVIKPIIPEKYLDEKTIFHLNPPGRFVIGGPHGDAGLTGHKIIIDTCGVWGAHGGGALFGKDPNKVSCAIGVPEPLFVFVDTYGIGNIPNKEILKIVKKSFDFRPWNDCHPPRSQEGWQWQERAAS</sequence>
<comment type="cofactor">
    <cofactor evidence="3">
        <name>Mg(2+)</name>
        <dbReference type="ChEBI" id="CHEBI:18420"/>
    </cofactor>
</comment>
<evidence type="ECO:0000313" key="24">
    <source>
        <dbReference type="EMBL" id="GFY89101.1"/>
    </source>
</evidence>
<reference evidence="24 25" key="1">
    <citation type="submission" date="2019-07" db="EMBL/GenBank/DDBJ databases">
        <title>De Novo Assembly of kiwifruit Actinidia rufa.</title>
        <authorList>
            <person name="Sugita-Konishi S."/>
            <person name="Sato K."/>
            <person name="Mori E."/>
            <person name="Abe Y."/>
            <person name="Kisaki G."/>
            <person name="Hamano K."/>
            <person name="Suezawa K."/>
            <person name="Otani M."/>
            <person name="Fukuda T."/>
            <person name="Manabe T."/>
            <person name="Gomi K."/>
            <person name="Tabuchi M."/>
            <person name="Akimitsu K."/>
            <person name="Kataoka I."/>
        </authorList>
    </citation>
    <scope>NUCLEOTIDE SEQUENCE [LARGE SCALE GENOMIC DNA]</scope>
    <source>
        <strain evidence="25">cv. Fuchu</strain>
    </source>
</reference>
<keyword evidence="18" id="KW-0630">Potassium</keyword>